<gene>
    <name evidence="8" type="ORF">ASPNIDRAFT_175768</name>
</gene>
<feature type="region of interest" description="Disordered" evidence="6">
    <location>
        <begin position="607"/>
        <end position="730"/>
    </location>
</feature>
<dbReference type="HOGENOM" id="CLU_019753_0_0_1"/>
<evidence type="ECO:0000256" key="4">
    <source>
        <dbReference type="ARBA" id="ARBA00023242"/>
    </source>
</evidence>
<dbReference type="SUPFAM" id="SSF56019">
    <property type="entry name" value="The spindle assembly checkpoint protein mad2"/>
    <property type="match status" value="1"/>
</dbReference>
<feature type="compositionally biased region" description="Basic and acidic residues" evidence="6">
    <location>
        <begin position="662"/>
        <end position="673"/>
    </location>
</feature>
<evidence type="ECO:0000256" key="5">
    <source>
        <dbReference type="ARBA" id="ARBA00023254"/>
    </source>
</evidence>
<dbReference type="SUPFAM" id="SSF57903">
    <property type="entry name" value="FYVE/PHD zinc finger"/>
    <property type="match status" value="1"/>
</dbReference>
<feature type="domain" description="HORMA" evidence="7">
    <location>
        <begin position="57"/>
        <end position="304"/>
    </location>
</feature>
<reference evidence="8 9" key="1">
    <citation type="journal article" date="2011" name="Genome Res.">
        <title>Comparative genomics of citric-acid-producing Aspergillus niger ATCC 1015 versus enzyme-producing CBS 513.88.</title>
        <authorList>
            <person name="Andersen M.R."/>
            <person name="Salazar M.P."/>
            <person name="Schaap P.J."/>
            <person name="van de Vondervoort P.J."/>
            <person name="Culley D."/>
            <person name="Thykaer J."/>
            <person name="Frisvad J.C."/>
            <person name="Nielsen K.F."/>
            <person name="Albang R."/>
            <person name="Albermann K."/>
            <person name="Berka R.M."/>
            <person name="Braus G.H."/>
            <person name="Braus-Stromeyer S.A."/>
            <person name="Corrochano L.M."/>
            <person name="Dai Z."/>
            <person name="van Dijck P.W."/>
            <person name="Hofmann G."/>
            <person name="Lasure L.L."/>
            <person name="Magnuson J.K."/>
            <person name="Menke H."/>
            <person name="Meijer M."/>
            <person name="Meijer S.L."/>
            <person name="Nielsen J.B."/>
            <person name="Nielsen M.L."/>
            <person name="van Ooyen A.J."/>
            <person name="Pel H.J."/>
            <person name="Poulsen L."/>
            <person name="Samson R.A."/>
            <person name="Stam H."/>
            <person name="Tsang A."/>
            <person name="van den Brink J.M."/>
            <person name="Atkins A."/>
            <person name="Aerts A."/>
            <person name="Shapiro H."/>
            <person name="Pangilinan J."/>
            <person name="Salamov A."/>
            <person name="Lou Y."/>
            <person name="Lindquist E."/>
            <person name="Lucas S."/>
            <person name="Grimwood J."/>
            <person name="Grigoriev I.V."/>
            <person name="Kubicek C.P."/>
            <person name="Martinez D."/>
            <person name="van Peij N.N."/>
            <person name="Roubos J.A."/>
            <person name="Nielsen J."/>
            <person name="Baker S.E."/>
        </authorList>
    </citation>
    <scope>NUCLEOTIDE SEQUENCE [LARGE SCALE GENOMIC DNA]</scope>
    <source>
        <strain evidence="9">ATCC 1015 / CBS 113.46 / FGSC A1144 / LSHB Ac4 / NCTC 3858a / NRRL 328 / USDA 3528.7</strain>
    </source>
</reference>
<comment type="subcellular location">
    <subcellularLocation>
        <location evidence="2">Chromosome</location>
    </subcellularLocation>
    <subcellularLocation>
        <location evidence="1">Nucleus</location>
    </subcellularLocation>
</comment>
<keyword evidence="4" id="KW-0539">Nucleus</keyword>
<dbReference type="Gene3D" id="3.30.900.10">
    <property type="entry name" value="HORMA domain"/>
    <property type="match status" value="1"/>
</dbReference>
<evidence type="ECO:0000313" key="9">
    <source>
        <dbReference type="Proteomes" id="UP000009038"/>
    </source>
</evidence>
<dbReference type="InterPro" id="IPR013083">
    <property type="entry name" value="Znf_RING/FYVE/PHD"/>
</dbReference>
<dbReference type="GO" id="GO:0007130">
    <property type="term" value="P:synaptonemal complex assembly"/>
    <property type="evidence" value="ECO:0007669"/>
    <property type="project" value="TreeGrafter"/>
</dbReference>
<feature type="compositionally biased region" description="Polar residues" evidence="6">
    <location>
        <begin position="674"/>
        <end position="689"/>
    </location>
</feature>
<dbReference type="PANTHER" id="PTHR48225:SF7">
    <property type="entry name" value="MEIOSIS-SPECIFIC PROTEIN HOP1"/>
    <property type="match status" value="1"/>
</dbReference>
<dbReference type="PANTHER" id="PTHR48225">
    <property type="entry name" value="HORMA DOMAIN-CONTAINING PROTEIN 1"/>
    <property type="match status" value="1"/>
</dbReference>
<name>G3YFM7_ASPNA</name>
<evidence type="ECO:0000256" key="2">
    <source>
        <dbReference type="ARBA" id="ARBA00004286"/>
    </source>
</evidence>
<dbReference type="GO" id="GO:0005634">
    <property type="term" value="C:nucleus"/>
    <property type="evidence" value="ECO:0007669"/>
    <property type="project" value="UniProtKB-SubCell"/>
</dbReference>
<evidence type="ECO:0000256" key="3">
    <source>
        <dbReference type="ARBA" id="ARBA00022454"/>
    </source>
</evidence>
<keyword evidence="3" id="KW-0158">Chromosome</keyword>
<dbReference type="InterPro" id="IPR036570">
    <property type="entry name" value="HORMA_dom_sf"/>
</dbReference>
<dbReference type="GO" id="GO:0005694">
    <property type="term" value="C:chromosome"/>
    <property type="evidence" value="ECO:0007669"/>
    <property type="project" value="UniProtKB-SubCell"/>
</dbReference>
<protein>
    <recommendedName>
        <fullName evidence="7">HORMA domain-containing protein</fullName>
    </recommendedName>
</protein>
<dbReference type="InterPro" id="IPR003511">
    <property type="entry name" value="HORMA_dom"/>
</dbReference>
<dbReference type="STRING" id="380704.G3YFM7"/>
<evidence type="ECO:0000256" key="6">
    <source>
        <dbReference type="SAM" id="MobiDB-lite"/>
    </source>
</evidence>
<feature type="non-terminal residue" evidence="8">
    <location>
        <position position="730"/>
    </location>
</feature>
<sequence>MVRIKFTGPPSTVQVQTPQNLRSLAADSRPIARIRAQDVIEASAILKLQESMHLKQLQSLEMVQIMLHVSFGTLFYLREFLPLPCFDDRDLREAQREGDLSYRQFIDKKTHSEVLACKEDVPFGRGKKGQPLKVILRGSDPKADMILDILETGIFDALSKNVLEAVQLTILVDKDAPENVLESYTFSFRYTGVDNDVNNRLESLSIEPMGCVADMKTAQTARIGLETIVRRLITLSAFLPTLPNKRSLGVHLFYTEDCPPDYEPPGFNGAEDDTIKFPLNENWKRESQSCGQMNSGRHTVGLKVTSLKWIGPEPEGAEPLPQIPPDLEFNDPVRRMKDIGASRENSLRQDTDLCLSFCQKAEYEKVSTQDLVEKHQLQMMLPSQGTEGLDGELAPTQPIKPGTTFENGNLTKSRRFVLTEKSRYRIQKYLHSHHSIATRTAEDQNRVRCQCGWDGEEEAMAQCAFCQTRQHLLCYGYEDAHDPRVPDIHACYRCLLTPDEPQLLHEMNSLVLLRRAVRIISNEGYPHRTSLFTQKLHCNGHTTVQITDLLKKRRLLQPTPGSKVRGFSLKGLPRFMFPSSGDIQLRLQAEILSPMIKIQHHVKSLLDAQESGRKTPEPTEKSTSMVAETRSRKRLASLANEHSQPNTPKDTAQKDASPPKLGSDRVLRKDSRNQAEQQVKSVKNVTPHSKQTHNRRVSSEGSLRRSNRKRRKISNYSKFVDVGAEHSEND</sequence>
<feature type="compositionally biased region" description="Polar residues" evidence="6">
    <location>
        <begin position="640"/>
        <end position="650"/>
    </location>
</feature>
<comment type="caution">
    <text evidence="8">The sequence shown here is derived from an EMBL/GenBank/DDBJ whole genome shotgun (WGS) entry which is preliminary data.</text>
</comment>
<evidence type="ECO:0000259" key="7">
    <source>
        <dbReference type="PROSITE" id="PS50815"/>
    </source>
</evidence>
<accession>G3YFM7</accession>
<dbReference type="Proteomes" id="UP000009038">
    <property type="component" value="Unassembled WGS sequence"/>
</dbReference>
<dbReference type="AlphaFoldDB" id="G3YFM7"/>
<evidence type="ECO:0000313" key="8">
    <source>
        <dbReference type="EMBL" id="EHA18492.1"/>
    </source>
</evidence>
<dbReference type="GO" id="GO:0051598">
    <property type="term" value="P:meiotic recombination checkpoint signaling"/>
    <property type="evidence" value="ECO:0007669"/>
    <property type="project" value="TreeGrafter"/>
</dbReference>
<evidence type="ECO:0000256" key="1">
    <source>
        <dbReference type="ARBA" id="ARBA00004123"/>
    </source>
</evidence>
<dbReference type="Gene3D" id="3.30.40.10">
    <property type="entry name" value="Zinc/RING finger domain, C3HC4 (zinc finger)"/>
    <property type="match status" value="1"/>
</dbReference>
<keyword evidence="5" id="KW-0469">Meiosis</keyword>
<dbReference type="CDD" id="cd15558">
    <property type="entry name" value="PHD_Hop1p_like"/>
    <property type="match status" value="1"/>
</dbReference>
<feature type="compositionally biased region" description="Basic and acidic residues" evidence="6">
    <location>
        <begin position="610"/>
        <end position="620"/>
    </location>
</feature>
<proteinExistence type="predicted"/>
<dbReference type="OrthoDB" id="1928087at2759"/>
<dbReference type="InterPro" id="IPR011011">
    <property type="entry name" value="Znf_FYVE_PHD"/>
</dbReference>
<organism evidence="8 9">
    <name type="scientific">Aspergillus niger (strain ATCC 1015 / CBS 113.46 / FGSC A1144 / LSHB Ac4 / NCTC 3858a / NRRL 328 / USDA 3528.7)</name>
    <dbReference type="NCBI Taxonomy" id="380704"/>
    <lineage>
        <taxon>Eukaryota</taxon>
        <taxon>Fungi</taxon>
        <taxon>Dikarya</taxon>
        <taxon>Ascomycota</taxon>
        <taxon>Pezizomycotina</taxon>
        <taxon>Eurotiomycetes</taxon>
        <taxon>Eurotiomycetidae</taxon>
        <taxon>Eurotiales</taxon>
        <taxon>Aspergillaceae</taxon>
        <taxon>Aspergillus</taxon>
        <taxon>Aspergillus subgen. Circumdati</taxon>
    </lineage>
</organism>
<dbReference type="EMBL" id="ACJE01000021">
    <property type="protein sequence ID" value="EHA18492.1"/>
    <property type="molecule type" value="Genomic_DNA"/>
</dbReference>
<dbReference type="InterPro" id="IPR051294">
    <property type="entry name" value="HORMA_MeioticProgression"/>
</dbReference>
<dbReference type="Pfam" id="PF02301">
    <property type="entry name" value="HORMA"/>
    <property type="match status" value="1"/>
</dbReference>
<dbReference type="PROSITE" id="PS50815">
    <property type="entry name" value="HORMA"/>
    <property type="match status" value="1"/>
</dbReference>